<dbReference type="EMBL" id="JANPWB010000001">
    <property type="protein sequence ID" value="KAJ1214815.1"/>
    <property type="molecule type" value="Genomic_DNA"/>
</dbReference>
<evidence type="ECO:0000313" key="2">
    <source>
        <dbReference type="Proteomes" id="UP001066276"/>
    </source>
</evidence>
<name>A0AAV7WRM9_PLEWA</name>
<dbReference type="Proteomes" id="UP001066276">
    <property type="component" value="Chromosome 1_1"/>
</dbReference>
<comment type="caution">
    <text evidence="1">The sequence shown here is derived from an EMBL/GenBank/DDBJ whole genome shotgun (WGS) entry which is preliminary data.</text>
</comment>
<proteinExistence type="predicted"/>
<organism evidence="1 2">
    <name type="scientific">Pleurodeles waltl</name>
    <name type="common">Iberian ribbed newt</name>
    <dbReference type="NCBI Taxonomy" id="8319"/>
    <lineage>
        <taxon>Eukaryota</taxon>
        <taxon>Metazoa</taxon>
        <taxon>Chordata</taxon>
        <taxon>Craniata</taxon>
        <taxon>Vertebrata</taxon>
        <taxon>Euteleostomi</taxon>
        <taxon>Amphibia</taxon>
        <taxon>Batrachia</taxon>
        <taxon>Caudata</taxon>
        <taxon>Salamandroidea</taxon>
        <taxon>Salamandridae</taxon>
        <taxon>Pleurodelinae</taxon>
        <taxon>Pleurodeles</taxon>
    </lineage>
</organism>
<evidence type="ECO:0000313" key="1">
    <source>
        <dbReference type="EMBL" id="KAJ1214815.1"/>
    </source>
</evidence>
<gene>
    <name evidence="1" type="ORF">NDU88_002426</name>
</gene>
<keyword evidence="2" id="KW-1185">Reference proteome</keyword>
<protein>
    <submittedName>
        <fullName evidence="1">Uncharacterized protein</fullName>
    </submittedName>
</protein>
<dbReference type="AlphaFoldDB" id="A0AAV7WRM9"/>
<reference evidence="1" key="1">
    <citation type="journal article" date="2022" name="bioRxiv">
        <title>Sequencing and chromosome-scale assembly of the giantPleurodeles waltlgenome.</title>
        <authorList>
            <person name="Brown T."/>
            <person name="Elewa A."/>
            <person name="Iarovenko S."/>
            <person name="Subramanian E."/>
            <person name="Araus A.J."/>
            <person name="Petzold A."/>
            <person name="Susuki M."/>
            <person name="Suzuki K.-i.T."/>
            <person name="Hayashi T."/>
            <person name="Toyoda A."/>
            <person name="Oliveira C."/>
            <person name="Osipova E."/>
            <person name="Leigh N.D."/>
            <person name="Simon A."/>
            <person name="Yun M.H."/>
        </authorList>
    </citation>
    <scope>NUCLEOTIDE SEQUENCE</scope>
    <source>
        <strain evidence="1">20211129_DDA</strain>
        <tissue evidence="1">Liver</tissue>
    </source>
</reference>
<sequence>MNRKYPRGIGGPRAPKMTRHRHTIGINKICEARCGRLDGTQHDLESQREAETMDELQIRHSLGLDPDYCLIEPHAEDYACSRYQ</sequence>
<accession>A0AAV7WRM9</accession>